<organism evidence="2 3">
    <name type="scientific">Faecalicatena contorta</name>
    <dbReference type="NCBI Taxonomy" id="39482"/>
    <lineage>
        <taxon>Bacteria</taxon>
        <taxon>Bacillati</taxon>
        <taxon>Bacillota</taxon>
        <taxon>Clostridia</taxon>
        <taxon>Lachnospirales</taxon>
        <taxon>Lachnospiraceae</taxon>
        <taxon>Faecalicatena</taxon>
    </lineage>
</organism>
<keyword evidence="3" id="KW-1185">Reference proteome</keyword>
<dbReference type="Pfam" id="PF21805">
    <property type="entry name" value="Imm5_like"/>
    <property type="match status" value="1"/>
</dbReference>
<dbReference type="AlphaFoldDB" id="A0A315ZSX5"/>
<gene>
    <name evidence="2" type="ORF">SAMN05216529_11415</name>
</gene>
<sequence length="204" mass="23890">MNLEMAESTMYSDVEQKLKKKNKILFSRDSKCLQELKMLIEQQKHYTLVMWALDCAKIPLAQFEEKYPQELRPRMALHFCEKWSRGKIKMPAAKRAILDAHAVAKEIDDKVCGALCHAMGHAGATVHVETHALGLVFYELTAIVLRFGKDEYYKPVNDKINAYRERLIYWQENIDKLDLEWASFLMDDNRPNKEKLLNEKKRAK</sequence>
<proteinExistence type="predicted"/>
<reference evidence="3" key="1">
    <citation type="submission" date="2017-07" db="EMBL/GenBank/DDBJ databases">
        <authorList>
            <person name="Varghese N."/>
            <person name="Submissions S."/>
        </authorList>
    </citation>
    <scope>NUCLEOTIDE SEQUENCE [LARGE SCALE GENOMIC DNA]</scope>
    <source>
        <strain evidence="3">NLAE-zl-C134</strain>
    </source>
</reference>
<dbReference type="Proteomes" id="UP000254051">
    <property type="component" value="Unassembled WGS sequence"/>
</dbReference>
<name>A0A315ZSX5_9FIRM</name>
<feature type="domain" description="Imm-5-like" evidence="1">
    <location>
        <begin position="39"/>
        <end position="164"/>
    </location>
</feature>
<accession>A0A315ZSX5</accession>
<evidence type="ECO:0000313" key="3">
    <source>
        <dbReference type="Proteomes" id="UP000254051"/>
    </source>
</evidence>
<dbReference type="RefSeq" id="WP_242992459.1">
    <property type="nucleotide sequence ID" value="NZ_QGDS01000014.1"/>
</dbReference>
<evidence type="ECO:0000313" key="2">
    <source>
        <dbReference type="EMBL" id="SUQ15567.1"/>
    </source>
</evidence>
<protein>
    <recommendedName>
        <fullName evidence="1">Imm-5-like domain-containing protein</fullName>
    </recommendedName>
</protein>
<dbReference type="EMBL" id="UHJJ01000014">
    <property type="protein sequence ID" value="SUQ15567.1"/>
    <property type="molecule type" value="Genomic_DNA"/>
</dbReference>
<dbReference type="InterPro" id="IPR048667">
    <property type="entry name" value="Imm5-like"/>
</dbReference>
<evidence type="ECO:0000259" key="1">
    <source>
        <dbReference type="Pfam" id="PF21805"/>
    </source>
</evidence>